<dbReference type="InterPro" id="IPR043502">
    <property type="entry name" value="DNA/RNA_pol_sf"/>
</dbReference>
<protein>
    <recommendedName>
        <fullName evidence="1">Reverse transcriptase domain-containing protein</fullName>
    </recommendedName>
</protein>
<dbReference type="PANTHER" id="PTHR24559:SF444">
    <property type="entry name" value="REVERSE TRANSCRIPTASE DOMAIN-CONTAINING PROTEIN"/>
    <property type="match status" value="1"/>
</dbReference>
<dbReference type="Pfam" id="PF00078">
    <property type="entry name" value="RVT_1"/>
    <property type="match status" value="1"/>
</dbReference>
<dbReference type="AlphaFoldDB" id="A0AAD5NK02"/>
<dbReference type="InterPro" id="IPR043128">
    <property type="entry name" value="Rev_trsase/Diguanyl_cyclase"/>
</dbReference>
<dbReference type="CDD" id="cd01647">
    <property type="entry name" value="RT_LTR"/>
    <property type="match status" value="1"/>
</dbReference>
<dbReference type="Gene3D" id="3.30.70.270">
    <property type="match status" value="1"/>
</dbReference>
<dbReference type="EMBL" id="JAJSOW010000106">
    <property type="protein sequence ID" value="KAI9162534.1"/>
    <property type="molecule type" value="Genomic_DNA"/>
</dbReference>
<name>A0AAD5NK02_ACENE</name>
<evidence type="ECO:0000313" key="3">
    <source>
        <dbReference type="Proteomes" id="UP001064489"/>
    </source>
</evidence>
<reference evidence="2" key="1">
    <citation type="journal article" date="2022" name="Plant J.">
        <title>Strategies of tolerance reflected in two North American maple genomes.</title>
        <authorList>
            <person name="McEvoy S.L."/>
            <person name="Sezen U.U."/>
            <person name="Trouern-Trend A."/>
            <person name="McMahon S.M."/>
            <person name="Schaberg P.G."/>
            <person name="Yang J."/>
            <person name="Wegrzyn J.L."/>
            <person name="Swenson N.G."/>
        </authorList>
    </citation>
    <scope>NUCLEOTIDE SEQUENCE</scope>
    <source>
        <strain evidence="2">91603</strain>
    </source>
</reference>
<comment type="caution">
    <text evidence="2">The sequence shown here is derived from an EMBL/GenBank/DDBJ whole genome shotgun (WGS) entry which is preliminary data.</text>
</comment>
<gene>
    <name evidence="2" type="ORF">LWI28_028297</name>
</gene>
<organism evidence="2 3">
    <name type="scientific">Acer negundo</name>
    <name type="common">Box elder</name>
    <dbReference type="NCBI Taxonomy" id="4023"/>
    <lineage>
        <taxon>Eukaryota</taxon>
        <taxon>Viridiplantae</taxon>
        <taxon>Streptophyta</taxon>
        <taxon>Embryophyta</taxon>
        <taxon>Tracheophyta</taxon>
        <taxon>Spermatophyta</taxon>
        <taxon>Magnoliopsida</taxon>
        <taxon>eudicotyledons</taxon>
        <taxon>Gunneridae</taxon>
        <taxon>Pentapetalae</taxon>
        <taxon>rosids</taxon>
        <taxon>malvids</taxon>
        <taxon>Sapindales</taxon>
        <taxon>Sapindaceae</taxon>
        <taxon>Hippocastanoideae</taxon>
        <taxon>Acereae</taxon>
        <taxon>Acer</taxon>
    </lineage>
</organism>
<dbReference type="Gene3D" id="3.10.10.10">
    <property type="entry name" value="HIV Type 1 Reverse Transcriptase, subunit A, domain 1"/>
    <property type="match status" value="1"/>
</dbReference>
<proteinExistence type="predicted"/>
<reference evidence="2" key="2">
    <citation type="submission" date="2023-02" db="EMBL/GenBank/DDBJ databases">
        <authorList>
            <person name="Swenson N.G."/>
            <person name="Wegrzyn J.L."/>
            <person name="Mcevoy S.L."/>
        </authorList>
    </citation>
    <scope>NUCLEOTIDE SEQUENCE</scope>
    <source>
        <strain evidence="2">91603</strain>
        <tissue evidence="2">Leaf</tissue>
    </source>
</reference>
<dbReference type="SUPFAM" id="SSF56672">
    <property type="entry name" value="DNA/RNA polymerases"/>
    <property type="match status" value="1"/>
</dbReference>
<evidence type="ECO:0000259" key="1">
    <source>
        <dbReference type="Pfam" id="PF00078"/>
    </source>
</evidence>
<dbReference type="InterPro" id="IPR000477">
    <property type="entry name" value="RT_dom"/>
</dbReference>
<feature type="domain" description="Reverse transcriptase" evidence="1">
    <location>
        <begin position="2"/>
        <end position="151"/>
    </location>
</feature>
<dbReference type="Proteomes" id="UP001064489">
    <property type="component" value="Chromosome 2"/>
</dbReference>
<keyword evidence="3" id="KW-1185">Reference proteome</keyword>
<dbReference type="InterPro" id="IPR053134">
    <property type="entry name" value="RNA-dir_DNA_polymerase"/>
</dbReference>
<sequence>MCVDFTDLNKACSKDSFPLSRIDQLVNATAVLELLSFTDTYSGYNRIRMHEPEEEKMSFTTDQGLYCYTVMPFRLKNAVATYQRLVNRKFARQFDRNMEVYVDDMLTKSIIAERHVFDFETFNALRKYKMKLNLNKCVFGVPSGRFLGFQVHQRGIKVNPNKIKALANFKSPKTLKDIWRLIGCLASLNRFISKSVDKGIPYFGPSKRVKR</sequence>
<accession>A0AAD5NK02</accession>
<dbReference type="PANTHER" id="PTHR24559">
    <property type="entry name" value="TRANSPOSON TY3-I GAG-POL POLYPROTEIN"/>
    <property type="match status" value="1"/>
</dbReference>
<evidence type="ECO:0000313" key="2">
    <source>
        <dbReference type="EMBL" id="KAI9162534.1"/>
    </source>
</evidence>